<name>A0ACD3AUF7_9AGAR</name>
<gene>
    <name evidence="1" type="ORF">BDN72DRAFT_857995</name>
</gene>
<keyword evidence="2" id="KW-1185">Reference proteome</keyword>
<reference evidence="1 2" key="1">
    <citation type="journal article" date="2019" name="Nat. Ecol. Evol.">
        <title>Megaphylogeny resolves global patterns of mushroom evolution.</title>
        <authorList>
            <person name="Varga T."/>
            <person name="Krizsan K."/>
            <person name="Foldi C."/>
            <person name="Dima B."/>
            <person name="Sanchez-Garcia M."/>
            <person name="Sanchez-Ramirez S."/>
            <person name="Szollosi G.J."/>
            <person name="Szarkandi J.G."/>
            <person name="Papp V."/>
            <person name="Albert L."/>
            <person name="Andreopoulos W."/>
            <person name="Angelini C."/>
            <person name="Antonin V."/>
            <person name="Barry K.W."/>
            <person name="Bougher N.L."/>
            <person name="Buchanan P."/>
            <person name="Buyck B."/>
            <person name="Bense V."/>
            <person name="Catcheside P."/>
            <person name="Chovatia M."/>
            <person name="Cooper J."/>
            <person name="Damon W."/>
            <person name="Desjardin D."/>
            <person name="Finy P."/>
            <person name="Geml J."/>
            <person name="Haridas S."/>
            <person name="Hughes K."/>
            <person name="Justo A."/>
            <person name="Karasinski D."/>
            <person name="Kautmanova I."/>
            <person name="Kiss B."/>
            <person name="Kocsube S."/>
            <person name="Kotiranta H."/>
            <person name="LaButti K.M."/>
            <person name="Lechner B.E."/>
            <person name="Liimatainen K."/>
            <person name="Lipzen A."/>
            <person name="Lukacs Z."/>
            <person name="Mihaltcheva S."/>
            <person name="Morgado L.N."/>
            <person name="Niskanen T."/>
            <person name="Noordeloos M.E."/>
            <person name="Ohm R.A."/>
            <person name="Ortiz-Santana B."/>
            <person name="Ovrebo C."/>
            <person name="Racz N."/>
            <person name="Riley R."/>
            <person name="Savchenko A."/>
            <person name="Shiryaev A."/>
            <person name="Soop K."/>
            <person name="Spirin V."/>
            <person name="Szebenyi C."/>
            <person name="Tomsovsky M."/>
            <person name="Tulloss R.E."/>
            <person name="Uehling J."/>
            <person name="Grigoriev I.V."/>
            <person name="Vagvolgyi C."/>
            <person name="Papp T."/>
            <person name="Martin F.M."/>
            <person name="Miettinen O."/>
            <person name="Hibbett D.S."/>
            <person name="Nagy L.G."/>
        </authorList>
    </citation>
    <scope>NUCLEOTIDE SEQUENCE [LARGE SCALE GENOMIC DNA]</scope>
    <source>
        <strain evidence="1 2">NL-1719</strain>
    </source>
</reference>
<evidence type="ECO:0000313" key="1">
    <source>
        <dbReference type="EMBL" id="TFK68999.1"/>
    </source>
</evidence>
<sequence length="247" mass="27935">MTLITDPTLNSLLASIGIAPVLYLWHELRARGRDHGAAGGTPPKVALFLECMSAWMTMYIHTGRFFCFLSVPTLDCVGVDPVQVDEVDGRQDGTGQPKCCIDRYHMNNEFDPHDRRWYPTWVCFDNCNRAWAEWNCGQLWEYGRLWSLWTDGSNLGLKLRDTIMGLGFLMAGDFGIWRYDSESIMWGSAGVLYEKNVVDGQGKGECFWVDVRVGEVWMKGNGLGGLIGVYEEERKRLGICSEAEVNL</sequence>
<dbReference type="EMBL" id="ML208339">
    <property type="protein sequence ID" value="TFK68999.1"/>
    <property type="molecule type" value="Genomic_DNA"/>
</dbReference>
<dbReference type="Proteomes" id="UP000308600">
    <property type="component" value="Unassembled WGS sequence"/>
</dbReference>
<proteinExistence type="predicted"/>
<accession>A0ACD3AUF7</accession>
<protein>
    <submittedName>
        <fullName evidence="1">Uncharacterized protein</fullName>
    </submittedName>
</protein>
<evidence type="ECO:0000313" key="2">
    <source>
        <dbReference type="Proteomes" id="UP000308600"/>
    </source>
</evidence>
<organism evidence="1 2">
    <name type="scientific">Pluteus cervinus</name>
    <dbReference type="NCBI Taxonomy" id="181527"/>
    <lineage>
        <taxon>Eukaryota</taxon>
        <taxon>Fungi</taxon>
        <taxon>Dikarya</taxon>
        <taxon>Basidiomycota</taxon>
        <taxon>Agaricomycotina</taxon>
        <taxon>Agaricomycetes</taxon>
        <taxon>Agaricomycetidae</taxon>
        <taxon>Agaricales</taxon>
        <taxon>Pluteineae</taxon>
        <taxon>Pluteaceae</taxon>
        <taxon>Pluteus</taxon>
    </lineage>
</organism>